<dbReference type="InterPro" id="IPR055770">
    <property type="entry name" value="DUF7346"/>
</dbReference>
<dbReference type="EMBL" id="FOTC01000002">
    <property type="protein sequence ID" value="SFL04898.1"/>
    <property type="molecule type" value="Genomic_DNA"/>
</dbReference>
<dbReference type="Pfam" id="PF24037">
    <property type="entry name" value="DUF7346"/>
    <property type="match status" value="1"/>
</dbReference>
<accession>A0A1I4EGJ4</accession>
<feature type="region of interest" description="Disordered" evidence="1">
    <location>
        <begin position="17"/>
        <end position="36"/>
    </location>
</feature>
<evidence type="ECO:0000313" key="2">
    <source>
        <dbReference type="EMBL" id="SFL04898.1"/>
    </source>
</evidence>
<protein>
    <submittedName>
        <fullName evidence="2">Uncharacterized protein</fullName>
    </submittedName>
</protein>
<reference evidence="3" key="1">
    <citation type="submission" date="2016-10" db="EMBL/GenBank/DDBJ databases">
        <authorList>
            <person name="Varghese N."/>
            <person name="Submissions S."/>
        </authorList>
    </citation>
    <scope>NUCLEOTIDE SEQUENCE [LARGE SCALE GENOMIC DNA]</scope>
    <source>
        <strain evidence="3">CGMCC 1.7738</strain>
    </source>
</reference>
<evidence type="ECO:0000256" key="1">
    <source>
        <dbReference type="SAM" id="MobiDB-lite"/>
    </source>
</evidence>
<organism evidence="2 3">
    <name type="scientific">Halogranum rubrum</name>
    <dbReference type="NCBI Taxonomy" id="553466"/>
    <lineage>
        <taxon>Archaea</taxon>
        <taxon>Methanobacteriati</taxon>
        <taxon>Methanobacteriota</taxon>
        <taxon>Stenosarchaea group</taxon>
        <taxon>Halobacteria</taxon>
        <taxon>Halobacteriales</taxon>
        <taxon>Haloferacaceae</taxon>
    </lineage>
</organism>
<dbReference type="Proteomes" id="UP000199607">
    <property type="component" value="Unassembled WGS sequence"/>
</dbReference>
<feature type="compositionally biased region" description="Basic and acidic residues" evidence="1">
    <location>
        <begin position="22"/>
        <end position="36"/>
    </location>
</feature>
<proteinExistence type="predicted"/>
<dbReference type="AlphaFoldDB" id="A0A1I4EGJ4"/>
<name>A0A1I4EGJ4_9EURY</name>
<dbReference type="STRING" id="553466.SAMN04487950_2169"/>
<evidence type="ECO:0000313" key="3">
    <source>
        <dbReference type="Proteomes" id="UP000199607"/>
    </source>
</evidence>
<sequence>MRTVRDDAGNRFVLVKQSSESSRVRDPETGEERYVDNSELSLVEGESPLVTAAAGVPASVRRVLTAVPNERALGLLFELADRGPVPVVDLLGAYDLCESDLHGLLTEFRAAGLVEETTVFGERGYGATDLARDAVDELRA</sequence>
<gene>
    <name evidence="2" type="ORF">SAMN04487950_2169</name>
</gene>
<dbReference type="RefSeq" id="WP_089869236.1">
    <property type="nucleotide sequence ID" value="NZ_FOTC01000002.1"/>
</dbReference>
<keyword evidence="3" id="KW-1185">Reference proteome</keyword>